<dbReference type="AlphaFoldDB" id="A0A4P9XAS7"/>
<sequence length="176" mass="19174">MVLTAVRRLPLGPAWPWLAQTTRVVLPRAPAAPLGRWASGAASRVRPELLYTNDHEWIRFESAPATDKETTATVGITEFAVKALGDIVFVEVPEPATQVNEHDQVAAVESVKAVSDVYTPVSGEIVAVNEALQQEPSTLNADPFGEGWIFKLKGAFDTSKLLTPEQYKALIAEEHD</sequence>
<gene>
    <name evidence="6" type="ORF">CXG81DRAFT_17890</name>
</gene>
<keyword evidence="4" id="KW-0496">Mitochondrion</keyword>
<comment type="cofactor">
    <cofactor evidence="4">
        <name>(R)-lipoate</name>
        <dbReference type="ChEBI" id="CHEBI:83088"/>
    </cofactor>
    <text evidence="4">Binds 1 lipoyl cofactor covalently.</text>
</comment>
<reference evidence="7" key="1">
    <citation type="journal article" date="2018" name="Nat. Microbiol.">
        <title>Leveraging single-cell genomics to expand the fungal tree of life.</title>
        <authorList>
            <person name="Ahrendt S.R."/>
            <person name="Quandt C.A."/>
            <person name="Ciobanu D."/>
            <person name="Clum A."/>
            <person name="Salamov A."/>
            <person name="Andreopoulos B."/>
            <person name="Cheng J.F."/>
            <person name="Woyke T."/>
            <person name="Pelin A."/>
            <person name="Henrissat B."/>
            <person name="Reynolds N.K."/>
            <person name="Benny G.L."/>
            <person name="Smith M.E."/>
            <person name="James T.Y."/>
            <person name="Grigoriev I.V."/>
        </authorList>
    </citation>
    <scope>NUCLEOTIDE SEQUENCE [LARGE SCALE GENOMIC DNA]</scope>
    <source>
        <strain evidence="7">ATCC 52028</strain>
    </source>
</reference>
<dbReference type="NCBIfam" id="NF002270">
    <property type="entry name" value="PRK01202.1"/>
    <property type="match status" value="1"/>
</dbReference>
<keyword evidence="4" id="KW-0809">Transit peptide</keyword>
<comment type="subunit">
    <text evidence="4">The glycine cleavage system is composed of four proteins: P, T, L and H.</text>
</comment>
<dbReference type="HAMAP" id="MF_00272">
    <property type="entry name" value="GcvH"/>
    <property type="match status" value="1"/>
</dbReference>
<dbReference type="InterPro" id="IPR017453">
    <property type="entry name" value="GCV_H_sub"/>
</dbReference>
<keyword evidence="2 3" id="KW-0450">Lipoyl</keyword>
<evidence type="ECO:0000259" key="5">
    <source>
        <dbReference type="PROSITE" id="PS50968"/>
    </source>
</evidence>
<dbReference type="PANTHER" id="PTHR11715:SF3">
    <property type="entry name" value="GLYCINE CLEAVAGE SYSTEM H PROTEIN-RELATED"/>
    <property type="match status" value="1"/>
</dbReference>
<evidence type="ECO:0000256" key="4">
    <source>
        <dbReference type="RuleBase" id="RU364055"/>
    </source>
</evidence>
<dbReference type="InterPro" id="IPR011053">
    <property type="entry name" value="Single_hybrid_motif"/>
</dbReference>
<dbReference type="InterPro" id="IPR033753">
    <property type="entry name" value="GCV_H/Fam206"/>
</dbReference>
<protein>
    <recommendedName>
        <fullName evidence="4">Glycine cleavage system H protein</fullName>
    </recommendedName>
</protein>
<dbReference type="EMBL" id="ML014143">
    <property type="protein sequence ID" value="RKP02446.1"/>
    <property type="molecule type" value="Genomic_DNA"/>
</dbReference>
<dbReference type="PANTHER" id="PTHR11715">
    <property type="entry name" value="GLYCINE CLEAVAGE SYSTEM H PROTEIN"/>
    <property type="match status" value="1"/>
</dbReference>
<dbReference type="SUPFAM" id="SSF51230">
    <property type="entry name" value="Single hybrid motif"/>
    <property type="match status" value="1"/>
</dbReference>
<dbReference type="OrthoDB" id="10264154at2759"/>
<dbReference type="Proteomes" id="UP000274922">
    <property type="component" value="Unassembled WGS sequence"/>
</dbReference>
<evidence type="ECO:0000313" key="7">
    <source>
        <dbReference type="Proteomes" id="UP000274922"/>
    </source>
</evidence>
<dbReference type="GO" id="GO:0005739">
    <property type="term" value="C:mitochondrion"/>
    <property type="evidence" value="ECO:0007669"/>
    <property type="project" value="UniProtKB-SubCell"/>
</dbReference>
<dbReference type="STRING" id="1555241.A0A4P9XAS7"/>
<name>A0A4P9XAS7_9FUNG</name>
<comment type="similarity">
    <text evidence="1 4">Belongs to the GcvH family.</text>
</comment>
<evidence type="ECO:0000313" key="6">
    <source>
        <dbReference type="EMBL" id="RKP02446.1"/>
    </source>
</evidence>
<feature type="domain" description="Lipoyl-binding" evidence="5">
    <location>
        <begin position="71"/>
        <end position="153"/>
    </location>
</feature>
<proteinExistence type="inferred from homology"/>
<comment type="subcellular location">
    <subcellularLocation>
        <location evidence="4">Mitochondrion</location>
    </subcellularLocation>
</comment>
<feature type="modified residue" description="N6-lipoyllysine" evidence="3">
    <location>
        <position position="112"/>
    </location>
</feature>
<dbReference type="CDD" id="cd06848">
    <property type="entry name" value="GCS_H"/>
    <property type="match status" value="1"/>
</dbReference>
<dbReference type="InterPro" id="IPR002930">
    <property type="entry name" value="GCV_H"/>
</dbReference>
<dbReference type="NCBIfam" id="TIGR00527">
    <property type="entry name" value="gcvH"/>
    <property type="match status" value="1"/>
</dbReference>
<evidence type="ECO:0000256" key="1">
    <source>
        <dbReference type="ARBA" id="ARBA00009249"/>
    </source>
</evidence>
<evidence type="ECO:0000256" key="2">
    <source>
        <dbReference type="ARBA" id="ARBA00022823"/>
    </source>
</evidence>
<keyword evidence="7" id="KW-1185">Reference proteome</keyword>
<dbReference type="Pfam" id="PF01597">
    <property type="entry name" value="GCV_H"/>
    <property type="match status" value="1"/>
</dbReference>
<dbReference type="Gene3D" id="2.40.50.100">
    <property type="match status" value="1"/>
</dbReference>
<dbReference type="InterPro" id="IPR000089">
    <property type="entry name" value="Biotin_lipoyl"/>
</dbReference>
<dbReference type="GO" id="GO:0009249">
    <property type="term" value="P:protein lipoylation"/>
    <property type="evidence" value="ECO:0007669"/>
    <property type="project" value="TreeGrafter"/>
</dbReference>
<dbReference type="PROSITE" id="PS50968">
    <property type="entry name" value="BIOTINYL_LIPOYL"/>
    <property type="match status" value="1"/>
</dbReference>
<dbReference type="GO" id="GO:0005829">
    <property type="term" value="C:cytosol"/>
    <property type="evidence" value="ECO:0007669"/>
    <property type="project" value="TreeGrafter"/>
</dbReference>
<accession>A0A4P9XAS7</accession>
<dbReference type="GO" id="GO:0005960">
    <property type="term" value="C:glycine cleavage complex"/>
    <property type="evidence" value="ECO:0007669"/>
    <property type="project" value="UniProtKB-UniRule"/>
</dbReference>
<evidence type="ECO:0000256" key="3">
    <source>
        <dbReference type="PIRSR" id="PIRSR617453-50"/>
    </source>
</evidence>
<comment type="function">
    <text evidence="4">The H protein shuttles the methylamine group of glycine from the P protein to the T protein.</text>
</comment>
<dbReference type="GO" id="GO:0019464">
    <property type="term" value="P:glycine decarboxylation via glycine cleavage system"/>
    <property type="evidence" value="ECO:0007669"/>
    <property type="project" value="UniProtKB-UniRule"/>
</dbReference>
<organism evidence="6 7">
    <name type="scientific">Caulochytrium protostelioides</name>
    <dbReference type="NCBI Taxonomy" id="1555241"/>
    <lineage>
        <taxon>Eukaryota</taxon>
        <taxon>Fungi</taxon>
        <taxon>Fungi incertae sedis</taxon>
        <taxon>Chytridiomycota</taxon>
        <taxon>Chytridiomycota incertae sedis</taxon>
        <taxon>Chytridiomycetes</taxon>
        <taxon>Caulochytriales</taxon>
        <taxon>Caulochytriaceae</taxon>
        <taxon>Caulochytrium</taxon>
    </lineage>
</organism>